<dbReference type="PROSITE" id="PS00671">
    <property type="entry name" value="D_2_HYDROXYACID_DH_3"/>
    <property type="match status" value="1"/>
</dbReference>
<dbReference type="Gene3D" id="3.40.50.720">
    <property type="entry name" value="NAD(P)-binding Rossmann-like Domain"/>
    <property type="match status" value="2"/>
</dbReference>
<gene>
    <name evidence="7" type="ORF">SAMN04487995_1762</name>
</gene>
<comment type="similarity">
    <text evidence="1 4">Belongs to the D-isomer specific 2-hydroxyacid dehydrogenase family.</text>
</comment>
<feature type="domain" description="D-isomer specific 2-hydroxyacid dehydrogenase NAD-binding" evidence="6">
    <location>
        <begin position="105"/>
        <end position="285"/>
    </location>
</feature>
<feature type="domain" description="D-isomer specific 2-hydroxyacid dehydrogenase catalytic" evidence="5">
    <location>
        <begin position="28"/>
        <end position="316"/>
    </location>
</feature>
<dbReference type="InterPro" id="IPR029753">
    <property type="entry name" value="D-isomer_DH_CS"/>
</dbReference>
<evidence type="ECO:0000259" key="6">
    <source>
        <dbReference type="Pfam" id="PF02826"/>
    </source>
</evidence>
<evidence type="ECO:0000313" key="8">
    <source>
        <dbReference type="Proteomes" id="UP000199532"/>
    </source>
</evidence>
<protein>
    <submittedName>
        <fullName evidence="7">Glycerate dehydrogenase</fullName>
    </submittedName>
</protein>
<sequence length="320" mass="35262">MKIVVLDKMNFLADFPKMSFDCNWQEFQTSRPDQVLERLSGAQIAVTHKTVLNESHFSKLPDLKLITTNSTGYNTIDEKAAARYGIVVCNVQDWCTNAVVEHVLGFIFSLKRNILPYHLDIRSGLWNDSGTGSYALLHPPKGEIAGSTLGIIGYGNLGRLLKQKATGLGMKVLISDRKGVQSTRKGYVAFTEVITKSDIIVLLAPLNDDTYKMIAAQELVQMKPSTILINCGRGGLVDETDLANALIDNIIPGAGIDVFEQEPPRQDNPLMTYTGNNLLISSHVAFSSLESIACNTNQIVNNIEQYHLGSPSRVVNRHML</sequence>
<dbReference type="InterPro" id="IPR050418">
    <property type="entry name" value="D-iso_2-hydroxyacid_DH_PdxB"/>
</dbReference>
<organism evidence="7 8">
    <name type="scientific">Dyadobacter koreensis</name>
    <dbReference type="NCBI Taxonomy" id="408657"/>
    <lineage>
        <taxon>Bacteria</taxon>
        <taxon>Pseudomonadati</taxon>
        <taxon>Bacteroidota</taxon>
        <taxon>Cytophagia</taxon>
        <taxon>Cytophagales</taxon>
        <taxon>Spirosomataceae</taxon>
        <taxon>Dyadobacter</taxon>
    </lineage>
</organism>
<dbReference type="Pfam" id="PF02826">
    <property type="entry name" value="2-Hacid_dh_C"/>
    <property type="match status" value="1"/>
</dbReference>
<keyword evidence="8" id="KW-1185">Reference proteome</keyword>
<proteinExistence type="inferred from homology"/>
<name>A0A1H6SVK1_9BACT</name>
<dbReference type="SUPFAM" id="SSF52283">
    <property type="entry name" value="Formate/glycerate dehydrogenase catalytic domain-like"/>
    <property type="match status" value="1"/>
</dbReference>
<evidence type="ECO:0000256" key="3">
    <source>
        <dbReference type="ARBA" id="ARBA00023027"/>
    </source>
</evidence>
<dbReference type="PANTHER" id="PTHR43761">
    <property type="entry name" value="D-ISOMER SPECIFIC 2-HYDROXYACID DEHYDROGENASE FAMILY PROTEIN (AFU_ORTHOLOGUE AFUA_1G13630)"/>
    <property type="match status" value="1"/>
</dbReference>
<dbReference type="InterPro" id="IPR006140">
    <property type="entry name" value="D-isomer_DH_NAD-bd"/>
</dbReference>
<evidence type="ECO:0000259" key="5">
    <source>
        <dbReference type="Pfam" id="PF00389"/>
    </source>
</evidence>
<dbReference type="RefSeq" id="WP_090334806.1">
    <property type="nucleotide sequence ID" value="NZ_FNXY01000003.1"/>
</dbReference>
<dbReference type="AlphaFoldDB" id="A0A1H6SVK1"/>
<keyword evidence="3" id="KW-0520">NAD</keyword>
<dbReference type="STRING" id="408657.SAMN04487995_1762"/>
<reference evidence="7 8" key="1">
    <citation type="submission" date="2016-10" db="EMBL/GenBank/DDBJ databases">
        <authorList>
            <person name="de Groot N.N."/>
        </authorList>
    </citation>
    <scope>NUCLEOTIDE SEQUENCE [LARGE SCALE GENOMIC DNA]</scope>
    <source>
        <strain evidence="7 8">DSM 19938</strain>
    </source>
</reference>
<dbReference type="PANTHER" id="PTHR43761:SF1">
    <property type="entry name" value="D-ISOMER SPECIFIC 2-HYDROXYACID DEHYDROGENASE CATALYTIC DOMAIN-CONTAINING PROTEIN-RELATED"/>
    <property type="match status" value="1"/>
</dbReference>
<dbReference type="GO" id="GO:0051287">
    <property type="term" value="F:NAD binding"/>
    <property type="evidence" value="ECO:0007669"/>
    <property type="project" value="InterPro"/>
</dbReference>
<keyword evidence="2 4" id="KW-0560">Oxidoreductase</keyword>
<dbReference type="SUPFAM" id="SSF51735">
    <property type="entry name" value="NAD(P)-binding Rossmann-fold domains"/>
    <property type="match status" value="1"/>
</dbReference>
<dbReference type="InterPro" id="IPR006139">
    <property type="entry name" value="D-isomer_2_OHA_DH_cat_dom"/>
</dbReference>
<evidence type="ECO:0000256" key="2">
    <source>
        <dbReference type="ARBA" id="ARBA00023002"/>
    </source>
</evidence>
<evidence type="ECO:0000256" key="1">
    <source>
        <dbReference type="ARBA" id="ARBA00005854"/>
    </source>
</evidence>
<dbReference type="InterPro" id="IPR036291">
    <property type="entry name" value="NAD(P)-bd_dom_sf"/>
</dbReference>
<dbReference type="Proteomes" id="UP000199532">
    <property type="component" value="Unassembled WGS sequence"/>
</dbReference>
<dbReference type="OrthoDB" id="1522997at2"/>
<accession>A0A1H6SVK1</accession>
<evidence type="ECO:0000256" key="4">
    <source>
        <dbReference type="RuleBase" id="RU003719"/>
    </source>
</evidence>
<dbReference type="EMBL" id="FNXY01000003">
    <property type="protein sequence ID" value="SEI69804.1"/>
    <property type="molecule type" value="Genomic_DNA"/>
</dbReference>
<dbReference type="GO" id="GO:0016616">
    <property type="term" value="F:oxidoreductase activity, acting on the CH-OH group of donors, NAD or NADP as acceptor"/>
    <property type="evidence" value="ECO:0007669"/>
    <property type="project" value="InterPro"/>
</dbReference>
<dbReference type="Pfam" id="PF00389">
    <property type="entry name" value="2-Hacid_dh"/>
    <property type="match status" value="1"/>
</dbReference>
<evidence type="ECO:0000313" key="7">
    <source>
        <dbReference type="EMBL" id="SEI69804.1"/>
    </source>
</evidence>